<accession>A0ABT5YDE7</accession>
<protein>
    <submittedName>
        <fullName evidence="4">Amylase</fullName>
    </submittedName>
</protein>
<dbReference type="InterPro" id="IPR004344">
    <property type="entry name" value="TTL/TTLL_fam"/>
</dbReference>
<reference evidence="4" key="1">
    <citation type="submission" date="2022-07" db="EMBL/GenBank/DDBJ databases">
        <title>Marinobacter iranensis a new bacterium isolate from a hipersaline lake in Iran.</title>
        <authorList>
            <person name="Mohammad A.M.A."/>
            <person name="Cristina S.-P."/>
            <person name="Antonio V."/>
        </authorList>
    </citation>
    <scope>NUCLEOTIDE SEQUENCE</scope>
    <source>
        <strain evidence="4">71-i</strain>
    </source>
</reference>
<keyword evidence="2" id="KW-0547">Nucleotide-binding</keyword>
<comment type="caution">
    <text evidence="4">The sequence shown here is derived from an EMBL/GenBank/DDBJ whole genome shotgun (WGS) entry which is preliminary data.</text>
</comment>
<dbReference type="Proteomes" id="UP001143391">
    <property type="component" value="Unassembled WGS sequence"/>
</dbReference>
<dbReference type="SUPFAM" id="SSF56059">
    <property type="entry name" value="Glutathione synthetase ATP-binding domain-like"/>
    <property type="match status" value="1"/>
</dbReference>
<dbReference type="Gene3D" id="3.30.470.20">
    <property type="entry name" value="ATP-grasp fold, B domain"/>
    <property type="match status" value="1"/>
</dbReference>
<name>A0ABT5YDE7_9GAMM</name>
<proteinExistence type="predicted"/>
<keyword evidence="3" id="KW-0067">ATP-binding</keyword>
<organism evidence="4 5">
    <name type="scientific">Marinobacter iranensis</name>
    <dbReference type="NCBI Taxonomy" id="2962607"/>
    <lineage>
        <taxon>Bacteria</taxon>
        <taxon>Pseudomonadati</taxon>
        <taxon>Pseudomonadota</taxon>
        <taxon>Gammaproteobacteria</taxon>
        <taxon>Pseudomonadales</taxon>
        <taxon>Marinobacteraceae</taxon>
        <taxon>Marinobacter</taxon>
    </lineage>
</organism>
<dbReference type="PANTHER" id="PTHR12241">
    <property type="entry name" value="TUBULIN POLYGLUTAMYLASE"/>
    <property type="match status" value="1"/>
</dbReference>
<keyword evidence="1" id="KW-0436">Ligase</keyword>
<evidence type="ECO:0000256" key="1">
    <source>
        <dbReference type="ARBA" id="ARBA00022598"/>
    </source>
</evidence>
<evidence type="ECO:0000256" key="2">
    <source>
        <dbReference type="ARBA" id="ARBA00022741"/>
    </source>
</evidence>
<evidence type="ECO:0000313" key="5">
    <source>
        <dbReference type="Proteomes" id="UP001143391"/>
    </source>
</evidence>
<sequence>MDNRNGERDKMTRHYWMGGNRSYEQDRFFEQHLDKSLWQKADGPEQWDACWYTGMPDPEYFSQVGPGRKINHIPGNAALTVKSRLYRSLMELRERVQRQDKGSGHLTDRLAFVPRIFSMPEDYHDFQEAALENPGKRWILKPKNAARGKGIRLVDDPADVPMDSSWMVQEYLENPHTMHGRKYVLRLYVLVSSVSPFRVYLYHQGFAKLASAPYDEDNANNPYSYLTNPDVNALNLDAEIPVEFVDFDRYRVWLREQGHDDEALFARIEDMVALTCLAALEPMRERSRVVGADTRGCYELMGIDCLIDESLKPWILECNLSPSLEVCAGPDSGGDIEEGIKGALVADMVEMLGLNRPVGNEADGSMVERLVRETQAETASSGGFRNLIPGKDPSAYLPFMALPRLSDWVVAQALSDRPLKQPRFERWVAEETFSEDLVYLYDTRLGHLSSLNETASLIWLMATEGAGPDDIAAALVDAALKSTPTAPDAWTIRNDVWNTLADWINNRFLVQSEGETAERAAPESSRASSSEASATISMVLSCGRFRARFFTDSAPLVSRIENLLEPMAVADESGMDSLPRLEVVRDTPGFTLILDGQVIRSRLPLSAVAPALASCLATHAAGHDDIAIDAGLLAGSDQDSPMFMVSHTEPSLRDALTLALAAQWRVEYDRGALLQAADEYRVAGLGLPLQDTAREGLFVPARAGLTGNLGRVPAVLVPTENPLQNKSGVQAMAVNETLRHLISSCCGEDGRPLDTDGFTRLAGWLEGRDRYLVDMNNLEAAAAALSGRCFEKAPQKESGSL</sequence>
<evidence type="ECO:0000313" key="4">
    <source>
        <dbReference type="EMBL" id="MDF0751556.1"/>
    </source>
</evidence>
<keyword evidence="5" id="KW-1185">Reference proteome</keyword>
<gene>
    <name evidence="4" type="ORF">NLU14_15115</name>
</gene>
<dbReference type="PANTHER" id="PTHR12241:SF162">
    <property type="entry name" value="TUBULIN MONOGLUTAMYLASE TTLL4"/>
    <property type="match status" value="1"/>
</dbReference>
<evidence type="ECO:0000256" key="3">
    <source>
        <dbReference type="ARBA" id="ARBA00022840"/>
    </source>
</evidence>
<dbReference type="EMBL" id="JANCMW010000010">
    <property type="protein sequence ID" value="MDF0751556.1"/>
    <property type="molecule type" value="Genomic_DNA"/>
</dbReference>
<dbReference type="PROSITE" id="PS51221">
    <property type="entry name" value="TTL"/>
    <property type="match status" value="1"/>
</dbReference>
<dbReference type="RefSeq" id="WP_275707955.1">
    <property type="nucleotide sequence ID" value="NZ_JANCMW010000010.1"/>
</dbReference>
<dbReference type="Pfam" id="PF03133">
    <property type="entry name" value="TTL"/>
    <property type="match status" value="1"/>
</dbReference>